<proteinExistence type="predicted"/>
<dbReference type="AlphaFoldDB" id="A0A396C224"/>
<evidence type="ECO:0000313" key="2">
    <source>
        <dbReference type="EMBL" id="RHH11871.1"/>
    </source>
</evidence>
<sequence length="31" mass="3671">MILFITVCKGRCTKKVLQYLNRMKKVGFSTY</sequence>
<name>A0A396C224_BACFG</name>
<reference evidence="2 4" key="2">
    <citation type="submission" date="2018-08" db="EMBL/GenBank/DDBJ databases">
        <title>A genome reference for cultivated species of the human gut microbiota.</title>
        <authorList>
            <person name="Zou Y."/>
            <person name="Xue W."/>
            <person name="Luo G."/>
        </authorList>
    </citation>
    <scope>NUCLEOTIDE SEQUENCE [LARGE SCALE GENOMIC DNA]</scope>
    <source>
        <strain evidence="2 4">AM18-6</strain>
    </source>
</reference>
<evidence type="ECO:0000313" key="4">
    <source>
        <dbReference type="Proteomes" id="UP000266644"/>
    </source>
</evidence>
<accession>A0A396C224</accession>
<dbReference type="Proteomes" id="UP000036847">
    <property type="component" value="Chromosome"/>
</dbReference>
<organism evidence="2 4">
    <name type="scientific">Bacteroides fragilis</name>
    <dbReference type="NCBI Taxonomy" id="817"/>
    <lineage>
        <taxon>Bacteria</taxon>
        <taxon>Pseudomonadati</taxon>
        <taxon>Bacteroidota</taxon>
        <taxon>Bacteroidia</taxon>
        <taxon>Bacteroidales</taxon>
        <taxon>Bacteroidaceae</taxon>
        <taxon>Bacteroides</taxon>
    </lineage>
</organism>
<reference evidence="1 3" key="3">
    <citation type="submission" date="2019-03" db="EMBL/GenBank/DDBJ databases">
        <title>Complete genome assembly of MDR B. fragilis.</title>
        <authorList>
            <person name="Sydenham T.V."/>
            <person name="Hasman H."/>
            <person name="Justesen U.S."/>
        </authorList>
    </citation>
    <scope>NUCLEOTIDE SEQUENCE [LARGE SCALE GENOMIC DNA]</scope>
    <source>
        <strain evidence="1 3">DCMSKEJBY0001B</strain>
    </source>
</reference>
<reference evidence="1" key="1">
    <citation type="book" date="2014" name="THE 24TH EUROPEAN CONGRESS OF CLINICAL MICROBIOLOGY AND INFECTIOUS DISEASES" publisher="ECCMID 2014" city="Barcelona, Spain">
        <title>Identification of resistance genes in three multidrug-resistant Bacteroides fragilis isolates by whole genome sequencing.</title>
        <editorList>
            <person name="Unknown"/>
            <person name="A."/>
        </editorList>
        <authorList>
            <person name="Sydenham T.V."/>
            <person name="Hasman H."/>
            <person name="Wang M."/>
            <person name="Soki J."/>
            <person name="Nagy E."/>
            <person name="Justesen U.S."/>
        </authorList>
    </citation>
    <scope>NUCLEOTIDE SEQUENCE</scope>
    <source>
        <strain evidence="1">DCMSKEJBY0001B</strain>
    </source>
</reference>
<evidence type="ECO:0000313" key="3">
    <source>
        <dbReference type="Proteomes" id="UP000036847"/>
    </source>
</evidence>
<gene>
    <name evidence="2" type="ORF">DW228_10070</name>
    <name evidence="1" type="ORF">EC80_017830</name>
</gene>
<dbReference type="EMBL" id="CP036546">
    <property type="protein sequence ID" value="QCQ47642.1"/>
    <property type="molecule type" value="Genomic_DNA"/>
</dbReference>
<evidence type="ECO:0000313" key="1">
    <source>
        <dbReference type="EMBL" id="QCQ47642.1"/>
    </source>
</evidence>
<dbReference type="Proteomes" id="UP000266644">
    <property type="component" value="Unassembled WGS sequence"/>
</dbReference>
<protein>
    <submittedName>
        <fullName evidence="2">Uncharacterized protein</fullName>
    </submittedName>
</protein>
<dbReference type="EMBL" id="QRJE01000014">
    <property type="protein sequence ID" value="RHH11871.1"/>
    <property type="molecule type" value="Genomic_DNA"/>
</dbReference>